<keyword evidence="6" id="KW-0663">Pyridoxal phosphate</keyword>
<reference evidence="12 13" key="1">
    <citation type="submission" date="2012-12" db="EMBL/GenBank/DDBJ databases">
        <title>Genome assembly of Fulvivirga imtechensis AK7.</title>
        <authorList>
            <person name="Nupur N."/>
            <person name="Khatri I."/>
            <person name="Kumar R."/>
            <person name="Subramanian S."/>
            <person name="Pinnaka A."/>
        </authorList>
    </citation>
    <scope>NUCLEOTIDE SEQUENCE [LARGE SCALE GENOMIC DNA]</scope>
    <source>
        <strain evidence="12 13">AK7</strain>
    </source>
</reference>
<dbReference type="Proteomes" id="UP000011135">
    <property type="component" value="Unassembled WGS sequence"/>
</dbReference>
<evidence type="ECO:0000259" key="11">
    <source>
        <dbReference type="Pfam" id="PF00266"/>
    </source>
</evidence>
<dbReference type="Gene3D" id="1.10.260.50">
    <property type="match status" value="1"/>
</dbReference>
<dbReference type="PIRSF" id="PIRSF005572">
    <property type="entry name" value="NifS"/>
    <property type="match status" value="1"/>
</dbReference>
<dbReference type="RefSeq" id="WP_009583284.1">
    <property type="nucleotide sequence ID" value="NZ_AMZN01000114.1"/>
</dbReference>
<feature type="domain" description="Aminotransferase class V" evidence="11">
    <location>
        <begin position="3"/>
        <end position="366"/>
    </location>
</feature>
<keyword evidence="8" id="KW-0411">Iron-sulfur</keyword>
<dbReference type="InterPro" id="IPR016454">
    <property type="entry name" value="Cysteine_dSase"/>
</dbReference>
<evidence type="ECO:0000256" key="3">
    <source>
        <dbReference type="ARBA" id="ARBA00012239"/>
    </source>
</evidence>
<evidence type="ECO:0000256" key="7">
    <source>
        <dbReference type="ARBA" id="ARBA00023004"/>
    </source>
</evidence>
<comment type="catalytic activity">
    <reaction evidence="9">
        <text>(sulfur carrier)-H + L-cysteine = (sulfur carrier)-SH + L-alanine</text>
        <dbReference type="Rhea" id="RHEA:43892"/>
        <dbReference type="Rhea" id="RHEA-COMP:14737"/>
        <dbReference type="Rhea" id="RHEA-COMP:14739"/>
        <dbReference type="ChEBI" id="CHEBI:29917"/>
        <dbReference type="ChEBI" id="CHEBI:35235"/>
        <dbReference type="ChEBI" id="CHEBI:57972"/>
        <dbReference type="ChEBI" id="CHEBI:64428"/>
        <dbReference type="EC" id="2.8.1.7"/>
    </reaction>
</comment>
<keyword evidence="4" id="KW-0808">Transferase</keyword>
<comment type="cofactor">
    <cofactor evidence="1 10">
        <name>pyridoxal 5'-phosphate</name>
        <dbReference type="ChEBI" id="CHEBI:597326"/>
    </cofactor>
</comment>
<evidence type="ECO:0000256" key="9">
    <source>
        <dbReference type="ARBA" id="ARBA00050776"/>
    </source>
</evidence>
<dbReference type="Gene3D" id="3.90.1150.10">
    <property type="entry name" value="Aspartate Aminotransferase, domain 1"/>
    <property type="match status" value="1"/>
</dbReference>
<dbReference type="STRING" id="1237149.C900_00369"/>
<evidence type="ECO:0000256" key="10">
    <source>
        <dbReference type="RuleBase" id="RU004504"/>
    </source>
</evidence>
<organism evidence="12 13">
    <name type="scientific">Fulvivirga imtechensis AK7</name>
    <dbReference type="NCBI Taxonomy" id="1237149"/>
    <lineage>
        <taxon>Bacteria</taxon>
        <taxon>Pseudomonadati</taxon>
        <taxon>Bacteroidota</taxon>
        <taxon>Cytophagia</taxon>
        <taxon>Cytophagales</taxon>
        <taxon>Fulvivirgaceae</taxon>
        <taxon>Fulvivirga</taxon>
    </lineage>
</organism>
<dbReference type="PANTHER" id="PTHR11601">
    <property type="entry name" value="CYSTEINE DESULFURYLASE FAMILY MEMBER"/>
    <property type="match status" value="1"/>
</dbReference>
<comment type="similarity">
    <text evidence="2">Belongs to the class-V pyridoxal-phosphate-dependent aminotransferase family. NifS/IscS subfamily.</text>
</comment>
<keyword evidence="7" id="KW-0408">Iron</keyword>
<dbReference type="GO" id="GO:0031071">
    <property type="term" value="F:cysteine desulfurase activity"/>
    <property type="evidence" value="ECO:0007669"/>
    <property type="project" value="UniProtKB-EC"/>
</dbReference>
<evidence type="ECO:0000313" key="13">
    <source>
        <dbReference type="Proteomes" id="UP000011135"/>
    </source>
</evidence>
<accession>L8JJM7</accession>
<name>L8JJM7_9BACT</name>
<evidence type="ECO:0000256" key="2">
    <source>
        <dbReference type="ARBA" id="ARBA00006490"/>
    </source>
</evidence>
<dbReference type="InterPro" id="IPR000192">
    <property type="entry name" value="Aminotrans_V_dom"/>
</dbReference>
<dbReference type="PANTHER" id="PTHR11601:SF34">
    <property type="entry name" value="CYSTEINE DESULFURASE"/>
    <property type="match status" value="1"/>
</dbReference>
<comment type="caution">
    <text evidence="12">The sequence shown here is derived from an EMBL/GenBank/DDBJ whole genome shotgun (WGS) entry which is preliminary data.</text>
</comment>
<dbReference type="PATRIC" id="fig|1237149.3.peg.5483"/>
<dbReference type="eggNOG" id="COG1104">
    <property type="taxonomic scope" value="Bacteria"/>
</dbReference>
<dbReference type="InterPro" id="IPR015424">
    <property type="entry name" value="PyrdxlP-dep_Trfase"/>
</dbReference>
<gene>
    <name evidence="12" type="ORF">C900_00369</name>
</gene>
<dbReference type="GO" id="GO:0051536">
    <property type="term" value="F:iron-sulfur cluster binding"/>
    <property type="evidence" value="ECO:0007669"/>
    <property type="project" value="UniProtKB-KW"/>
</dbReference>
<dbReference type="GO" id="GO:0046872">
    <property type="term" value="F:metal ion binding"/>
    <property type="evidence" value="ECO:0007669"/>
    <property type="project" value="UniProtKB-KW"/>
</dbReference>
<dbReference type="Gene3D" id="3.40.640.10">
    <property type="entry name" value="Type I PLP-dependent aspartate aminotransferase-like (Major domain)"/>
    <property type="match status" value="1"/>
</dbReference>
<protein>
    <recommendedName>
        <fullName evidence="3">cysteine desulfurase</fullName>
        <ecNumber evidence="3">2.8.1.7</ecNumber>
    </recommendedName>
</protein>
<evidence type="ECO:0000256" key="5">
    <source>
        <dbReference type="ARBA" id="ARBA00022723"/>
    </source>
</evidence>
<dbReference type="OrthoDB" id="9804366at2"/>
<dbReference type="EMBL" id="AMZN01000114">
    <property type="protein sequence ID" value="ELR68448.1"/>
    <property type="molecule type" value="Genomic_DNA"/>
</dbReference>
<dbReference type="EC" id="2.8.1.7" evidence="3"/>
<evidence type="ECO:0000256" key="8">
    <source>
        <dbReference type="ARBA" id="ARBA00023014"/>
    </source>
</evidence>
<keyword evidence="5" id="KW-0479">Metal-binding</keyword>
<proteinExistence type="inferred from homology"/>
<sequence length="382" mass="42447">MNVYLDNAATTPLDQEVFEAMKPFLLEHYGNPSSIHSHGRKVRSAIEYARKQVAELLNASTGEIFFTSGGTEADNAIICSNIDTYGLKHAITSRIEHHAVLHTMENLEKQGKIKLSYVELDEKGHVVFEHLEELLKNNSRSLVSLMHANNEIGNINDLSAIGDLCEKYDTVFHSDTVQTVGHYRHDLKNLNVHCITGAAHKFHGPKGAGFMYIKKDSKISPYIHGGAQERNMRGGTENVYGIIGLAKALEICYRDMEEHHNYIQGLKNRMIEKLKRSIEGISFNGDSANPERSLYTVLNVCLPESPDNDMLLFTLDINGISASGGSACSSGASTGSHVLAGIKADPNRGAVRFSFSKYNRPEEIDYTVEKLAEFYKQVEAER</sequence>
<evidence type="ECO:0000256" key="1">
    <source>
        <dbReference type="ARBA" id="ARBA00001933"/>
    </source>
</evidence>
<dbReference type="Pfam" id="PF00266">
    <property type="entry name" value="Aminotran_5"/>
    <property type="match status" value="1"/>
</dbReference>
<dbReference type="SUPFAM" id="SSF53383">
    <property type="entry name" value="PLP-dependent transferases"/>
    <property type="match status" value="1"/>
</dbReference>
<evidence type="ECO:0000256" key="6">
    <source>
        <dbReference type="ARBA" id="ARBA00022898"/>
    </source>
</evidence>
<evidence type="ECO:0000256" key="4">
    <source>
        <dbReference type="ARBA" id="ARBA00022679"/>
    </source>
</evidence>
<dbReference type="InterPro" id="IPR015422">
    <property type="entry name" value="PyrdxlP-dep_Trfase_small"/>
</dbReference>
<evidence type="ECO:0000313" key="12">
    <source>
        <dbReference type="EMBL" id="ELR68448.1"/>
    </source>
</evidence>
<keyword evidence="13" id="KW-1185">Reference proteome</keyword>
<dbReference type="InterPro" id="IPR020578">
    <property type="entry name" value="Aminotrans_V_PyrdxlP_BS"/>
</dbReference>
<dbReference type="PROSITE" id="PS00595">
    <property type="entry name" value="AA_TRANSFER_CLASS_5"/>
    <property type="match status" value="1"/>
</dbReference>
<dbReference type="AlphaFoldDB" id="L8JJM7"/>
<dbReference type="InterPro" id="IPR015421">
    <property type="entry name" value="PyrdxlP-dep_Trfase_major"/>
</dbReference>